<evidence type="ECO:0000256" key="3">
    <source>
        <dbReference type="ARBA" id="ARBA00022723"/>
    </source>
</evidence>
<accession>A0A8H4R9E7</accession>
<dbReference type="PANTHER" id="PTHR46206">
    <property type="entry name" value="CYTOCHROME P450"/>
    <property type="match status" value="1"/>
</dbReference>
<comment type="similarity">
    <text evidence="2">Belongs to the cytochrome P450 family.</text>
</comment>
<evidence type="ECO:0000256" key="1">
    <source>
        <dbReference type="ARBA" id="ARBA00001971"/>
    </source>
</evidence>
<gene>
    <name evidence="7" type="ORF">G7Y89_g12967</name>
</gene>
<comment type="caution">
    <text evidence="7">The sequence shown here is derived from an EMBL/GenBank/DDBJ whole genome shotgun (WGS) entry which is preliminary data.</text>
</comment>
<keyword evidence="6" id="KW-0503">Monooxygenase</keyword>
<dbReference type="InterPro" id="IPR036396">
    <property type="entry name" value="Cyt_P450_sf"/>
</dbReference>
<organism evidence="7 8">
    <name type="scientific">Cudoniella acicularis</name>
    <dbReference type="NCBI Taxonomy" id="354080"/>
    <lineage>
        <taxon>Eukaryota</taxon>
        <taxon>Fungi</taxon>
        <taxon>Dikarya</taxon>
        <taxon>Ascomycota</taxon>
        <taxon>Pezizomycotina</taxon>
        <taxon>Leotiomycetes</taxon>
        <taxon>Helotiales</taxon>
        <taxon>Tricladiaceae</taxon>
        <taxon>Cudoniella</taxon>
    </lineage>
</organism>
<evidence type="ECO:0000256" key="4">
    <source>
        <dbReference type="ARBA" id="ARBA00023002"/>
    </source>
</evidence>
<evidence type="ECO:0000313" key="8">
    <source>
        <dbReference type="Proteomes" id="UP000566819"/>
    </source>
</evidence>
<keyword evidence="4" id="KW-0560">Oxidoreductase</keyword>
<name>A0A8H4R9E7_9HELO</name>
<comment type="cofactor">
    <cofactor evidence="1">
        <name>heme</name>
        <dbReference type="ChEBI" id="CHEBI:30413"/>
    </cofactor>
</comment>
<sequence>MGPYTGLDFILQSRLHHRIVQRKLTPNLGKLTPHLEDELGKAVEDLFPKEANDDWTEVQLYPLLLSLTARTSARAFVGTSFCRDQRWLDVAINFVEDRKPSPPVF</sequence>
<dbReference type="OrthoDB" id="1844152at2759"/>
<dbReference type="GO" id="GO:0016705">
    <property type="term" value="F:oxidoreductase activity, acting on paired donors, with incorporation or reduction of molecular oxygen"/>
    <property type="evidence" value="ECO:0007669"/>
    <property type="project" value="InterPro"/>
</dbReference>
<dbReference type="SUPFAM" id="SSF48264">
    <property type="entry name" value="Cytochrome P450"/>
    <property type="match status" value="1"/>
</dbReference>
<evidence type="ECO:0000256" key="6">
    <source>
        <dbReference type="ARBA" id="ARBA00023033"/>
    </source>
</evidence>
<proteinExistence type="inferred from homology"/>
<dbReference type="GO" id="GO:0005506">
    <property type="term" value="F:iron ion binding"/>
    <property type="evidence" value="ECO:0007669"/>
    <property type="project" value="InterPro"/>
</dbReference>
<dbReference type="EMBL" id="JAAMPI010001439">
    <property type="protein sequence ID" value="KAF4625201.1"/>
    <property type="molecule type" value="Genomic_DNA"/>
</dbReference>
<dbReference type="GO" id="GO:0020037">
    <property type="term" value="F:heme binding"/>
    <property type="evidence" value="ECO:0007669"/>
    <property type="project" value="InterPro"/>
</dbReference>
<dbReference type="AlphaFoldDB" id="A0A8H4R9E7"/>
<dbReference type="PANTHER" id="PTHR46206:SF6">
    <property type="entry name" value="CYTOCHROME P450 MONOOXYGENASE AN1598-RELATED"/>
    <property type="match status" value="1"/>
</dbReference>
<evidence type="ECO:0000313" key="7">
    <source>
        <dbReference type="EMBL" id="KAF4625201.1"/>
    </source>
</evidence>
<keyword evidence="3" id="KW-0479">Metal-binding</keyword>
<evidence type="ECO:0000256" key="5">
    <source>
        <dbReference type="ARBA" id="ARBA00023004"/>
    </source>
</evidence>
<evidence type="ECO:0000256" key="2">
    <source>
        <dbReference type="ARBA" id="ARBA00010617"/>
    </source>
</evidence>
<dbReference type="Gene3D" id="1.10.630.10">
    <property type="entry name" value="Cytochrome P450"/>
    <property type="match status" value="1"/>
</dbReference>
<dbReference type="Proteomes" id="UP000566819">
    <property type="component" value="Unassembled WGS sequence"/>
</dbReference>
<protein>
    <submittedName>
        <fullName evidence="7">Uncharacterized protein</fullName>
    </submittedName>
</protein>
<keyword evidence="8" id="KW-1185">Reference proteome</keyword>
<keyword evidence="5" id="KW-0408">Iron</keyword>
<reference evidence="7 8" key="1">
    <citation type="submission" date="2020-03" db="EMBL/GenBank/DDBJ databases">
        <title>Draft Genome Sequence of Cudoniella acicularis.</title>
        <authorList>
            <person name="Buettner E."/>
            <person name="Kellner H."/>
        </authorList>
    </citation>
    <scope>NUCLEOTIDE SEQUENCE [LARGE SCALE GENOMIC DNA]</scope>
    <source>
        <strain evidence="7 8">DSM 108380</strain>
    </source>
</reference>
<dbReference type="GO" id="GO:0004497">
    <property type="term" value="F:monooxygenase activity"/>
    <property type="evidence" value="ECO:0007669"/>
    <property type="project" value="UniProtKB-KW"/>
</dbReference>